<proteinExistence type="predicted"/>
<name>A0A818VXY9_9BILA</name>
<gene>
    <name evidence="2" type="ORF">OXD698_LOCUS13426</name>
</gene>
<evidence type="ECO:0000313" key="2">
    <source>
        <dbReference type="EMBL" id="CAF3717764.1"/>
    </source>
</evidence>
<accession>A0A818VXY9</accession>
<reference evidence="2" key="1">
    <citation type="submission" date="2021-02" db="EMBL/GenBank/DDBJ databases">
        <authorList>
            <person name="Nowell W R."/>
        </authorList>
    </citation>
    <scope>NUCLEOTIDE SEQUENCE</scope>
</reference>
<dbReference type="AlphaFoldDB" id="A0A818VXY9"/>
<comment type="caution">
    <text evidence="2">The sequence shown here is derived from an EMBL/GenBank/DDBJ whole genome shotgun (WGS) entry which is preliminary data.</text>
</comment>
<feature type="region of interest" description="Disordered" evidence="1">
    <location>
        <begin position="1"/>
        <end position="28"/>
    </location>
</feature>
<dbReference type="EMBL" id="CAJOAZ010000816">
    <property type="protein sequence ID" value="CAF3717764.1"/>
    <property type="molecule type" value="Genomic_DNA"/>
</dbReference>
<evidence type="ECO:0000313" key="3">
    <source>
        <dbReference type="Proteomes" id="UP000663844"/>
    </source>
</evidence>
<evidence type="ECO:0000256" key="1">
    <source>
        <dbReference type="SAM" id="MobiDB-lite"/>
    </source>
</evidence>
<sequence length="28" mass="3086">QVTVNSPTTTTANLTPTTNLAKSRRRKK</sequence>
<organism evidence="2 3">
    <name type="scientific">Adineta steineri</name>
    <dbReference type="NCBI Taxonomy" id="433720"/>
    <lineage>
        <taxon>Eukaryota</taxon>
        <taxon>Metazoa</taxon>
        <taxon>Spiralia</taxon>
        <taxon>Gnathifera</taxon>
        <taxon>Rotifera</taxon>
        <taxon>Eurotatoria</taxon>
        <taxon>Bdelloidea</taxon>
        <taxon>Adinetida</taxon>
        <taxon>Adinetidae</taxon>
        <taxon>Adineta</taxon>
    </lineage>
</organism>
<protein>
    <submittedName>
        <fullName evidence="2">Uncharacterized protein</fullName>
    </submittedName>
</protein>
<dbReference type="Proteomes" id="UP000663844">
    <property type="component" value="Unassembled WGS sequence"/>
</dbReference>
<feature type="non-terminal residue" evidence="2">
    <location>
        <position position="1"/>
    </location>
</feature>
<feature type="compositionally biased region" description="Low complexity" evidence="1">
    <location>
        <begin position="7"/>
        <end position="21"/>
    </location>
</feature>